<feature type="region of interest" description="Disordered" evidence="4">
    <location>
        <begin position="1"/>
        <end position="77"/>
    </location>
</feature>
<keyword evidence="3" id="KW-0206">Cytoskeleton</keyword>
<dbReference type="Proteomes" id="UP001374579">
    <property type="component" value="Unassembled WGS sequence"/>
</dbReference>
<dbReference type="InterPro" id="IPR052410">
    <property type="entry name" value="DRC5"/>
</dbReference>
<gene>
    <name evidence="5" type="ORF">V1264_018843</name>
</gene>
<accession>A0AAN9BF78</accession>
<keyword evidence="6" id="KW-1185">Reference proteome</keyword>
<evidence type="ECO:0000256" key="4">
    <source>
        <dbReference type="SAM" id="MobiDB-lite"/>
    </source>
</evidence>
<name>A0AAN9BF78_9CAEN</name>
<dbReference type="Pfam" id="PF13516">
    <property type="entry name" value="LRR_6"/>
    <property type="match status" value="4"/>
</dbReference>
<feature type="region of interest" description="Disordered" evidence="4">
    <location>
        <begin position="225"/>
        <end position="248"/>
    </location>
</feature>
<dbReference type="InterPro" id="IPR001611">
    <property type="entry name" value="Leu-rich_rpt"/>
</dbReference>
<comment type="subcellular location">
    <subcellularLocation>
        <location evidence="1">Cytoplasm</location>
        <location evidence="1">Cytoskeleton</location>
    </subcellularLocation>
</comment>
<evidence type="ECO:0000256" key="2">
    <source>
        <dbReference type="ARBA" id="ARBA00022490"/>
    </source>
</evidence>
<sequence length="560" mass="62818">MSETAEDQGGEAEEKQPSNVGEGEDVKSVTSAQKSRSGSKQPSRQGSAQSTRSNKSSSTKVGHEESMMPDLASKDNPAADWRNMRRIIAEDPEWSLATVPLLAELNIRQVVNNFGQNSKILNDLLNKHQKEVLKRISTDLPLKVTALLVEDEGYWERCCKARWDICDVSAYGGNWKRMYFERNLQQIIEHFVPETTDPSEINETLELSANFVKKIDIRQLLPPVREAPRGPEFDDTSDAGSDDEDESECDHFNFEPVLKVLPNLEELHLTYGVKDCGMNFEWNLFQFTARDCLQLAQCVAACKTLKVFRLHRSKVDDDKVRVLISHILDHPGLVELDLSNNLIGDRGARAVGKFLNNHSRLTKLSLTDNQIRAAGAQAIAHALTKNSTLNYLNLRLNRLGDEGGQAICRALMKNATLVEIDLSGNDMAEPMAAIMSQVVMHNSTVKTLDLSCNRLGPDGGKQLQEGMEENNTITTMDLRLTECGQESEYCINQILHRNQEAERDATIKEKEANAAPQKKFAEPQAAHRYKMLQQQATQETYPLEEETETDSETVEEMIGM</sequence>
<dbReference type="Gene3D" id="3.80.10.10">
    <property type="entry name" value="Ribonuclease Inhibitor"/>
    <property type="match status" value="2"/>
</dbReference>
<feature type="compositionally biased region" description="Polar residues" evidence="4">
    <location>
        <begin position="28"/>
        <end position="60"/>
    </location>
</feature>
<evidence type="ECO:0000256" key="1">
    <source>
        <dbReference type="ARBA" id="ARBA00004245"/>
    </source>
</evidence>
<evidence type="ECO:0000313" key="6">
    <source>
        <dbReference type="Proteomes" id="UP001374579"/>
    </source>
</evidence>
<keyword evidence="2" id="KW-0963">Cytoplasm</keyword>
<organism evidence="5 6">
    <name type="scientific">Littorina saxatilis</name>
    <dbReference type="NCBI Taxonomy" id="31220"/>
    <lineage>
        <taxon>Eukaryota</taxon>
        <taxon>Metazoa</taxon>
        <taxon>Spiralia</taxon>
        <taxon>Lophotrochozoa</taxon>
        <taxon>Mollusca</taxon>
        <taxon>Gastropoda</taxon>
        <taxon>Caenogastropoda</taxon>
        <taxon>Littorinimorpha</taxon>
        <taxon>Littorinoidea</taxon>
        <taxon>Littorinidae</taxon>
        <taxon>Littorina</taxon>
    </lineage>
</organism>
<dbReference type="SMART" id="SM00368">
    <property type="entry name" value="LRR_RI"/>
    <property type="match status" value="5"/>
</dbReference>
<evidence type="ECO:0000313" key="5">
    <source>
        <dbReference type="EMBL" id="KAK7104069.1"/>
    </source>
</evidence>
<proteinExistence type="predicted"/>
<comment type="caution">
    <text evidence="5">The sequence shown here is derived from an EMBL/GenBank/DDBJ whole genome shotgun (WGS) entry which is preliminary data.</text>
</comment>
<reference evidence="5 6" key="1">
    <citation type="submission" date="2024-02" db="EMBL/GenBank/DDBJ databases">
        <title>Chromosome-scale genome assembly of the rough periwinkle Littorina saxatilis.</title>
        <authorList>
            <person name="De Jode A."/>
            <person name="Faria R."/>
            <person name="Formenti G."/>
            <person name="Sims Y."/>
            <person name="Smith T.P."/>
            <person name="Tracey A."/>
            <person name="Wood J.M.D."/>
            <person name="Zagrodzka Z.B."/>
            <person name="Johannesson K."/>
            <person name="Butlin R.K."/>
            <person name="Leder E.H."/>
        </authorList>
    </citation>
    <scope>NUCLEOTIDE SEQUENCE [LARGE SCALE GENOMIC DNA]</scope>
    <source>
        <strain evidence="5">Snail1</strain>
        <tissue evidence="5">Muscle</tissue>
    </source>
</reference>
<dbReference type="GO" id="GO:0005856">
    <property type="term" value="C:cytoskeleton"/>
    <property type="evidence" value="ECO:0007669"/>
    <property type="project" value="UniProtKB-SubCell"/>
</dbReference>
<feature type="compositionally biased region" description="Acidic residues" evidence="4">
    <location>
        <begin position="542"/>
        <end position="560"/>
    </location>
</feature>
<dbReference type="SUPFAM" id="SSF52047">
    <property type="entry name" value="RNI-like"/>
    <property type="match status" value="1"/>
</dbReference>
<dbReference type="PANTHER" id="PTHR24107">
    <property type="entry name" value="YNEIN REGULATORY COMPLEX SUBUNIT 5"/>
    <property type="match status" value="1"/>
</dbReference>
<protein>
    <recommendedName>
        <fullName evidence="7">T-complex-associated testis-expressed protein 1</fullName>
    </recommendedName>
</protein>
<feature type="region of interest" description="Disordered" evidence="4">
    <location>
        <begin position="535"/>
        <end position="560"/>
    </location>
</feature>
<dbReference type="InterPro" id="IPR032675">
    <property type="entry name" value="LRR_dom_sf"/>
</dbReference>
<dbReference type="EMBL" id="JBAMIC010000008">
    <property type="protein sequence ID" value="KAK7104069.1"/>
    <property type="molecule type" value="Genomic_DNA"/>
</dbReference>
<evidence type="ECO:0008006" key="7">
    <source>
        <dbReference type="Google" id="ProtNLM"/>
    </source>
</evidence>
<feature type="compositionally biased region" description="Acidic residues" evidence="4">
    <location>
        <begin position="1"/>
        <end position="11"/>
    </location>
</feature>
<dbReference type="AlphaFoldDB" id="A0AAN9BF78"/>
<feature type="compositionally biased region" description="Acidic residues" evidence="4">
    <location>
        <begin position="233"/>
        <end position="248"/>
    </location>
</feature>
<dbReference type="PANTHER" id="PTHR24107:SF20">
    <property type="entry name" value="DYNEIN REGULATORY COMPLEX SUBUNIT 5"/>
    <property type="match status" value="1"/>
</dbReference>
<evidence type="ECO:0000256" key="3">
    <source>
        <dbReference type="ARBA" id="ARBA00023212"/>
    </source>
</evidence>